<sequence length="159" mass="17934">MNSDQLRTPVSNEIRMVRVFAATPEVIFKAWTDPEIMVEWMGPKGFRCVPDKLELRVGGAHRACLIAPDGERHWVAGRYLEINPPSRLRFTHHWEQSDGGISPETIVTVDLVALGGSTEMTFHQGPFSSDASRDGHTDGWNQTFERLAILLKHQVEEGR</sequence>
<dbReference type="Proteomes" id="UP000199435">
    <property type="component" value="Unassembled WGS sequence"/>
</dbReference>
<name>A0A1C3VEP9_9HYPH</name>
<organism evidence="3 4">
    <name type="scientific">Rhizobium miluonense</name>
    <dbReference type="NCBI Taxonomy" id="411945"/>
    <lineage>
        <taxon>Bacteria</taxon>
        <taxon>Pseudomonadati</taxon>
        <taxon>Pseudomonadota</taxon>
        <taxon>Alphaproteobacteria</taxon>
        <taxon>Hyphomicrobiales</taxon>
        <taxon>Rhizobiaceae</taxon>
        <taxon>Rhizobium/Agrobacterium group</taxon>
        <taxon>Rhizobium</taxon>
    </lineage>
</organism>
<gene>
    <name evidence="3" type="ORF">GA0061102_101222</name>
</gene>
<evidence type="ECO:0000313" key="3">
    <source>
        <dbReference type="EMBL" id="SCB26165.1"/>
    </source>
</evidence>
<dbReference type="CDD" id="cd07814">
    <property type="entry name" value="SRPBCC_CalC_Aha1-like"/>
    <property type="match status" value="1"/>
</dbReference>
<feature type="domain" description="Activator of Hsp90 ATPase homologue 1/2-like C-terminal" evidence="2">
    <location>
        <begin position="22"/>
        <end position="151"/>
    </location>
</feature>
<evidence type="ECO:0000256" key="1">
    <source>
        <dbReference type="ARBA" id="ARBA00006817"/>
    </source>
</evidence>
<dbReference type="EMBL" id="FMAH01000012">
    <property type="protein sequence ID" value="SCB26165.1"/>
    <property type="molecule type" value="Genomic_DNA"/>
</dbReference>
<dbReference type="InterPro" id="IPR023393">
    <property type="entry name" value="START-like_dom_sf"/>
</dbReference>
<dbReference type="Gene3D" id="3.30.530.20">
    <property type="match status" value="1"/>
</dbReference>
<evidence type="ECO:0000259" key="2">
    <source>
        <dbReference type="Pfam" id="PF08327"/>
    </source>
</evidence>
<evidence type="ECO:0000313" key="4">
    <source>
        <dbReference type="Proteomes" id="UP000199435"/>
    </source>
</evidence>
<dbReference type="InterPro" id="IPR013538">
    <property type="entry name" value="ASHA1/2-like_C"/>
</dbReference>
<keyword evidence="4" id="KW-1185">Reference proteome</keyword>
<dbReference type="Pfam" id="PF08327">
    <property type="entry name" value="AHSA1"/>
    <property type="match status" value="1"/>
</dbReference>
<comment type="similarity">
    <text evidence="1">Belongs to the AHA1 family.</text>
</comment>
<dbReference type="SUPFAM" id="SSF55961">
    <property type="entry name" value="Bet v1-like"/>
    <property type="match status" value="1"/>
</dbReference>
<accession>A0A1C3VEP9</accession>
<reference evidence="4" key="1">
    <citation type="submission" date="2016-08" db="EMBL/GenBank/DDBJ databases">
        <authorList>
            <person name="Varghese N."/>
            <person name="Submissions Spin"/>
        </authorList>
    </citation>
    <scope>NUCLEOTIDE SEQUENCE [LARGE SCALE GENOMIC DNA]</scope>
    <source>
        <strain evidence="4">HAMBI 2971</strain>
    </source>
</reference>
<dbReference type="RefSeq" id="WP_092847534.1">
    <property type="nucleotide sequence ID" value="NZ_FMAH01000012.1"/>
</dbReference>
<dbReference type="STRING" id="411945.GA0061102_101222"/>
<protein>
    <submittedName>
        <fullName evidence="3">Uncharacterized conserved protein YndB, AHSA1/START domain</fullName>
    </submittedName>
</protein>
<proteinExistence type="inferred from homology"/>
<dbReference type="AlphaFoldDB" id="A0A1C3VEP9"/>
<dbReference type="OrthoDB" id="9805228at2"/>